<dbReference type="SUPFAM" id="SSF52075">
    <property type="entry name" value="Outer arm dynein light chain 1"/>
    <property type="match status" value="1"/>
</dbReference>
<gene>
    <name evidence="1" type="ORF">GSTENG00011191001</name>
</gene>
<dbReference type="Gene3D" id="3.80.10.10">
    <property type="entry name" value="Ribonuclease Inhibitor"/>
    <property type="match status" value="1"/>
</dbReference>
<dbReference type="EMBL" id="CAAE01013201">
    <property type="protein sequence ID" value="CAF94823.1"/>
    <property type="molecule type" value="Genomic_DNA"/>
</dbReference>
<evidence type="ECO:0000313" key="1">
    <source>
        <dbReference type="EMBL" id="CAF94823.1"/>
    </source>
</evidence>
<dbReference type="KEGG" id="tng:GSTEN00011191G001"/>
<dbReference type="AlphaFoldDB" id="Q4SX09"/>
<name>Q4SX09_TETNG</name>
<reference evidence="1" key="2">
    <citation type="submission" date="2004-02" db="EMBL/GenBank/DDBJ databases">
        <authorList>
            <consortium name="Genoscope"/>
            <consortium name="Whitehead Institute Centre for Genome Research"/>
        </authorList>
    </citation>
    <scope>NUCLEOTIDE SEQUENCE</scope>
</reference>
<dbReference type="OrthoDB" id="676979at2759"/>
<feature type="non-terminal residue" evidence="1">
    <location>
        <position position="1"/>
    </location>
</feature>
<dbReference type="InterPro" id="IPR032675">
    <property type="entry name" value="LRR_dom_sf"/>
</dbReference>
<organism evidence="1">
    <name type="scientific">Tetraodon nigroviridis</name>
    <name type="common">Spotted green pufferfish</name>
    <name type="synonym">Chelonodon nigroviridis</name>
    <dbReference type="NCBI Taxonomy" id="99883"/>
    <lineage>
        <taxon>Eukaryota</taxon>
        <taxon>Metazoa</taxon>
        <taxon>Chordata</taxon>
        <taxon>Craniata</taxon>
        <taxon>Vertebrata</taxon>
        <taxon>Euteleostomi</taxon>
        <taxon>Actinopterygii</taxon>
        <taxon>Neopterygii</taxon>
        <taxon>Teleostei</taxon>
        <taxon>Neoteleostei</taxon>
        <taxon>Acanthomorphata</taxon>
        <taxon>Eupercaria</taxon>
        <taxon>Tetraodontiformes</taxon>
        <taxon>Tetradontoidea</taxon>
        <taxon>Tetraodontidae</taxon>
        <taxon>Tetraodon</taxon>
    </lineage>
</organism>
<comment type="caution">
    <text evidence="1">The sequence shown here is derived from an EMBL/GenBank/DDBJ whole genome shotgun (WGS) entry which is preliminary data.</text>
</comment>
<protein>
    <submittedName>
        <fullName evidence="1">(spotted green pufferfish) hypothetical protein</fullName>
    </submittedName>
</protein>
<accession>Q4SX09</accession>
<proteinExistence type="predicted"/>
<reference evidence="1" key="1">
    <citation type="journal article" date="2004" name="Nature">
        <title>Genome duplication in the teleost fish Tetraodon nigroviridis reveals the early vertebrate proto-karyotype.</title>
        <authorList>
            <person name="Jaillon O."/>
            <person name="Aury J.-M."/>
            <person name="Brunet F."/>
            <person name="Petit J.-L."/>
            <person name="Stange-Thomann N."/>
            <person name="Mauceli E."/>
            <person name="Bouneau L."/>
            <person name="Fischer C."/>
            <person name="Ozouf-Costaz C."/>
            <person name="Bernot A."/>
            <person name="Nicaud S."/>
            <person name="Jaffe D."/>
            <person name="Fisher S."/>
            <person name="Lutfalla G."/>
            <person name="Dossat C."/>
            <person name="Segurens B."/>
            <person name="Dasilva C."/>
            <person name="Salanoubat M."/>
            <person name="Levy M."/>
            <person name="Boudet N."/>
            <person name="Castellano S."/>
            <person name="Anthouard V."/>
            <person name="Jubin C."/>
            <person name="Castelli V."/>
            <person name="Katinka M."/>
            <person name="Vacherie B."/>
            <person name="Biemont C."/>
            <person name="Skalli Z."/>
            <person name="Cattolico L."/>
            <person name="Poulain J."/>
            <person name="De Berardinis V."/>
            <person name="Cruaud C."/>
            <person name="Duprat S."/>
            <person name="Brottier P."/>
            <person name="Coutanceau J.-P."/>
            <person name="Gouzy J."/>
            <person name="Parra G."/>
            <person name="Lardier G."/>
            <person name="Chapple C."/>
            <person name="McKernan K.J."/>
            <person name="McEwan P."/>
            <person name="Bosak S."/>
            <person name="Kellis M."/>
            <person name="Volff J.-N."/>
            <person name="Guigo R."/>
            <person name="Zody M.C."/>
            <person name="Mesirov J."/>
            <person name="Lindblad-Toh K."/>
            <person name="Birren B."/>
            <person name="Nusbaum C."/>
            <person name="Kahn D."/>
            <person name="Robinson-Rechavi M."/>
            <person name="Laudet V."/>
            <person name="Schachter V."/>
            <person name="Quetier F."/>
            <person name="Saurin W."/>
            <person name="Scarpelli C."/>
            <person name="Wincker P."/>
            <person name="Lander E.S."/>
            <person name="Weissenbach J."/>
            <person name="Roest Crollius H."/>
        </authorList>
    </citation>
    <scope>NUCLEOTIDE SEQUENCE [LARGE SCALE GENOMIC DNA]</scope>
</reference>
<sequence length="96" mass="11150">SLKKSKKRQAMTLKKVQNCLQVTLEKKRFLDLSHKQLTVVPVCLQKLCDIDELNLSANEIKVIPNFIIEFKSISVLDLHSNYVSILEARRENHFID</sequence>